<dbReference type="PANTHER" id="PTHR36435">
    <property type="entry name" value="SLR1288 PROTEIN"/>
    <property type="match status" value="1"/>
</dbReference>
<dbReference type="InterPro" id="IPR052710">
    <property type="entry name" value="CAAX_protease"/>
</dbReference>
<evidence type="ECO:0000256" key="1">
    <source>
        <dbReference type="SAM" id="Phobius"/>
    </source>
</evidence>
<evidence type="ECO:0000313" key="3">
    <source>
        <dbReference type="EMBL" id="ADJ28592.1"/>
    </source>
</evidence>
<feature type="transmembrane region" description="Helical" evidence="1">
    <location>
        <begin position="174"/>
        <end position="193"/>
    </location>
</feature>
<evidence type="ECO:0000259" key="2">
    <source>
        <dbReference type="Pfam" id="PF02517"/>
    </source>
</evidence>
<organism evidence="3 4">
    <name type="scientific">Nitrosococcus watsoni (strain C-113)</name>
    <dbReference type="NCBI Taxonomy" id="105559"/>
    <lineage>
        <taxon>Bacteria</taxon>
        <taxon>Pseudomonadati</taxon>
        <taxon>Pseudomonadota</taxon>
        <taxon>Gammaproteobacteria</taxon>
        <taxon>Chromatiales</taxon>
        <taxon>Chromatiaceae</taxon>
        <taxon>Nitrosococcus</taxon>
    </lineage>
</organism>
<name>D8K6R5_NITWC</name>
<feature type="transmembrane region" description="Helical" evidence="1">
    <location>
        <begin position="118"/>
        <end position="137"/>
    </location>
</feature>
<dbReference type="eggNOG" id="COG1266">
    <property type="taxonomic scope" value="Bacteria"/>
</dbReference>
<dbReference type="Pfam" id="PF02517">
    <property type="entry name" value="Rce1-like"/>
    <property type="match status" value="1"/>
</dbReference>
<sequence>MNRRQAWVDIIFALILVGVSGVAVGLISAFTGRHQFFLLLALQGIVILLGLRFLLAVRGQSWRHLGLKALTLKDLKRALIAFVSCMGANMVLTTLVFLTNTPSLKQHMDELKIIGTQLSSEIPFTGIAALMFFVGVYEEIMARGFLLARCRLALGGLWGPVLLSSFLFGLGHLYQGWIGVAQTTLFGIVLAILTVRWGTLWPAIFAHAMLNTFSLAILEQFVE</sequence>
<dbReference type="HOGENOM" id="CLU_1239092_0_0_6"/>
<dbReference type="Proteomes" id="UP000000393">
    <property type="component" value="Chromosome"/>
</dbReference>
<evidence type="ECO:0000313" key="4">
    <source>
        <dbReference type="Proteomes" id="UP000000393"/>
    </source>
</evidence>
<reference evidence="3 4" key="1">
    <citation type="submission" date="2010-06" db="EMBL/GenBank/DDBJ databases">
        <title>Complete sequence of chromosome of Nitrosococcus watsoni C-113.</title>
        <authorList>
            <consortium name="US DOE Joint Genome Institute"/>
            <person name="Lucas S."/>
            <person name="Copeland A."/>
            <person name="Lapidus A."/>
            <person name="Cheng J.-F."/>
            <person name="Bruce D."/>
            <person name="Goodwin L."/>
            <person name="Pitluck S."/>
            <person name="Malfatti S.A."/>
            <person name="Chain P.S.G."/>
            <person name="Land M."/>
            <person name="Hauser L."/>
            <person name="Kyrpides N."/>
            <person name="Ivanova N."/>
            <person name="Cambell M.A."/>
            <person name="Heidelberg J.F."/>
            <person name="Klotz M.G."/>
            <person name="Woyke T."/>
        </authorList>
    </citation>
    <scope>NUCLEOTIDE SEQUENCE [LARGE SCALE GENOMIC DNA]</scope>
    <source>
        <strain evidence="3 4">C-113</strain>
    </source>
</reference>
<proteinExistence type="predicted"/>
<feature type="transmembrane region" description="Helical" evidence="1">
    <location>
        <begin position="7"/>
        <end position="30"/>
    </location>
</feature>
<dbReference type="AlphaFoldDB" id="D8K6R5"/>
<feature type="transmembrane region" description="Helical" evidence="1">
    <location>
        <begin position="78"/>
        <end position="98"/>
    </location>
</feature>
<dbReference type="PANTHER" id="PTHR36435:SF1">
    <property type="entry name" value="CAAX AMINO TERMINAL PROTEASE FAMILY PROTEIN"/>
    <property type="match status" value="1"/>
</dbReference>
<dbReference type="EMBL" id="CP002086">
    <property type="protein sequence ID" value="ADJ28592.1"/>
    <property type="molecule type" value="Genomic_DNA"/>
</dbReference>
<dbReference type="InterPro" id="IPR003675">
    <property type="entry name" value="Rce1/LyrA-like_dom"/>
</dbReference>
<feature type="transmembrane region" description="Helical" evidence="1">
    <location>
        <begin position="36"/>
        <end position="57"/>
    </location>
</feature>
<keyword evidence="4" id="KW-1185">Reference proteome</keyword>
<keyword evidence="1" id="KW-0812">Transmembrane</keyword>
<keyword evidence="1" id="KW-0472">Membrane</keyword>
<dbReference type="STRING" id="105559.Nwat_1722"/>
<feature type="domain" description="CAAX prenyl protease 2/Lysostaphin resistance protein A-like" evidence="2">
    <location>
        <begin position="125"/>
        <end position="213"/>
    </location>
</feature>
<accession>D8K6R5</accession>
<keyword evidence="1" id="KW-1133">Transmembrane helix</keyword>
<feature type="transmembrane region" description="Helical" evidence="1">
    <location>
        <begin position="149"/>
        <end position="168"/>
    </location>
</feature>
<dbReference type="GO" id="GO:0004175">
    <property type="term" value="F:endopeptidase activity"/>
    <property type="evidence" value="ECO:0007669"/>
    <property type="project" value="UniProtKB-ARBA"/>
</dbReference>
<dbReference type="GO" id="GO:0080120">
    <property type="term" value="P:CAAX-box protein maturation"/>
    <property type="evidence" value="ECO:0007669"/>
    <property type="project" value="UniProtKB-ARBA"/>
</dbReference>
<dbReference type="KEGG" id="nwa:Nwat_1722"/>
<protein>
    <submittedName>
        <fullName evidence="3">Abortive infection protein</fullName>
    </submittedName>
</protein>
<gene>
    <name evidence="3" type="ordered locus">Nwat_1722</name>
</gene>
<dbReference type="RefSeq" id="WP_013220684.1">
    <property type="nucleotide sequence ID" value="NC_014315.1"/>
</dbReference>
<dbReference type="OrthoDB" id="9782250at2"/>